<evidence type="ECO:0000313" key="9">
    <source>
        <dbReference type="EMBL" id="MFC0252095.1"/>
    </source>
</evidence>
<dbReference type="InterPro" id="IPR036909">
    <property type="entry name" value="Cyt_c-like_dom_sf"/>
</dbReference>
<dbReference type="Gene3D" id="1.10.760.10">
    <property type="entry name" value="Cytochrome c-like domain"/>
    <property type="match status" value="1"/>
</dbReference>
<organism evidence="9 10">
    <name type="scientific">Massilia consociata</name>
    <dbReference type="NCBI Taxonomy" id="760117"/>
    <lineage>
        <taxon>Bacteria</taxon>
        <taxon>Pseudomonadati</taxon>
        <taxon>Pseudomonadota</taxon>
        <taxon>Betaproteobacteria</taxon>
        <taxon>Burkholderiales</taxon>
        <taxon>Oxalobacteraceae</taxon>
        <taxon>Telluria group</taxon>
        <taxon>Massilia</taxon>
    </lineage>
</organism>
<evidence type="ECO:0000256" key="2">
    <source>
        <dbReference type="ARBA" id="ARBA00022617"/>
    </source>
</evidence>
<sequence length="136" mass="14538">MRRRSCSLLLSLPLALAAIVAALAAAPASAADPLAAGRAVFKRCANCHQVGPNARSNFGPQLNGIIGRRAGAAPDYAYSPAMKQAGFVWNEKNLAAFLRDPDKVVPGNKMRFWAMGNERQIAELLAYLRSFKGANP</sequence>
<proteinExistence type="predicted"/>
<protein>
    <submittedName>
        <fullName evidence="9">C-type cytochrome</fullName>
    </submittedName>
</protein>
<evidence type="ECO:0000259" key="8">
    <source>
        <dbReference type="PROSITE" id="PS51007"/>
    </source>
</evidence>
<feature type="domain" description="Cytochrome c" evidence="8">
    <location>
        <begin position="32"/>
        <end position="132"/>
    </location>
</feature>
<evidence type="ECO:0000256" key="6">
    <source>
        <dbReference type="PROSITE-ProRule" id="PRU00433"/>
    </source>
</evidence>
<gene>
    <name evidence="9" type="ORF">ACFFJK_09360</name>
</gene>
<evidence type="ECO:0000313" key="10">
    <source>
        <dbReference type="Proteomes" id="UP001589773"/>
    </source>
</evidence>
<dbReference type="RefSeq" id="WP_379678847.1">
    <property type="nucleotide sequence ID" value="NZ_JBHLWP010000009.1"/>
</dbReference>
<dbReference type="EMBL" id="JBHLWP010000009">
    <property type="protein sequence ID" value="MFC0252095.1"/>
    <property type="molecule type" value="Genomic_DNA"/>
</dbReference>
<evidence type="ECO:0000256" key="4">
    <source>
        <dbReference type="ARBA" id="ARBA00022982"/>
    </source>
</evidence>
<evidence type="ECO:0000256" key="5">
    <source>
        <dbReference type="ARBA" id="ARBA00023004"/>
    </source>
</evidence>
<feature type="signal peptide" evidence="7">
    <location>
        <begin position="1"/>
        <end position="30"/>
    </location>
</feature>
<evidence type="ECO:0000256" key="7">
    <source>
        <dbReference type="SAM" id="SignalP"/>
    </source>
</evidence>
<evidence type="ECO:0000256" key="1">
    <source>
        <dbReference type="ARBA" id="ARBA00022448"/>
    </source>
</evidence>
<keyword evidence="2 6" id="KW-0349">Heme</keyword>
<reference evidence="9 10" key="1">
    <citation type="submission" date="2024-09" db="EMBL/GenBank/DDBJ databases">
        <authorList>
            <person name="Sun Q."/>
            <person name="Mori K."/>
        </authorList>
    </citation>
    <scope>NUCLEOTIDE SEQUENCE [LARGE SCALE GENOMIC DNA]</scope>
    <source>
        <strain evidence="9 10">CCM 7792</strain>
    </source>
</reference>
<keyword evidence="10" id="KW-1185">Reference proteome</keyword>
<dbReference type="PROSITE" id="PS51007">
    <property type="entry name" value="CYTC"/>
    <property type="match status" value="1"/>
</dbReference>
<dbReference type="PANTHER" id="PTHR11961">
    <property type="entry name" value="CYTOCHROME C"/>
    <property type="match status" value="1"/>
</dbReference>
<keyword evidence="1" id="KW-0813">Transport</keyword>
<dbReference type="Proteomes" id="UP001589773">
    <property type="component" value="Unassembled WGS sequence"/>
</dbReference>
<keyword evidence="4" id="KW-0249">Electron transport</keyword>
<accession>A0ABV6FGC0</accession>
<keyword evidence="5 6" id="KW-0408">Iron</keyword>
<dbReference type="InterPro" id="IPR002327">
    <property type="entry name" value="Cyt_c_1A/1B"/>
</dbReference>
<dbReference type="SUPFAM" id="SSF46626">
    <property type="entry name" value="Cytochrome c"/>
    <property type="match status" value="1"/>
</dbReference>
<dbReference type="PRINTS" id="PR00604">
    <property type="entry name" value="CYTCHRMECIAB"/>
</dbReference>
<comment type="caution">
    <text evidence="9">The sequence shown here is derived from an EMBL/GenBank/DDBJ whole genome shotgun (WGS) entry which is preliminary data.</text>
</comment>
<name>A0ABV6FGC0_9BURK</name>
<evidence type="ECO:0000256" key="3">
    <source>
        <dbReference type="ARBA" id="ARBA00022723"/>
    </source>
</evidence>
<dbReference type="Pfam" id="PF00034">
    <property type="entry name" value="Cytochrom_C"/>
    <property type="match status" value="1"/>
</dbReference>
<dbReference type="InterPro" id="IPR009056">
    <property type="entry name" value="Cyt_c-like_dom"/>
</dbReference>
<keyword evidence="3 6" id="KW-0479">Metal-binding</keyword>
<keyword evidence="7" id="KW-0732">Signal</keyword>
<feature type="chain" id="PRO_5046437385" evidence="7">
    <location>
        <begin position="31"/>
        <end position="136"/>
    </location>
</feature>